<accession>A0A5C7F239</accession>
<evidence type="ECO:0000313" key="4">
    <source>
        <dbReference type="EMBL" id="WWD80496.1"/>
    </source>
</evidence>
<dbReference type="InterPro" id="IPR016161">
    <property type="entry name" value="Ald_DH/histidinol_DH"/>
</dbReference>
<dbReference type="Gene3D" id="3.40.309.10">
    <property type="entry name" value="Aldehyde Dehydrogenase, Chain A, domain 2"/>
    <property type="match status" value="1"/>
</dbReference>
<proteinExistence type="inferred from homology"/>
<name>A0A5C7F239_9BACI</name>
<dbReference type="RefSeq" id="WP_147804869.1">
    <property type="nucleotide sequence ID" value="NZ_CP144914.1"/>
</dbReference>
<dbReference type="KEGG" id="ahal:FTX54_002735"/>
<feature type="domain" description="Aldehyde dehydrogenase" evidence="3">
    <location>
        <begin position="21"/>
        <end position="474"/>
    </location>
</feature>
<dbReference type="Proteomes" id="UP000321816">
    <property type="component" value="Chromosome"/>
</dbReference>
<dbReference type="AlphaFoldDB" id="A0A5C7F239"/>
<evidence type="ECO:0000256" key="1">
    <source>
        <dbReference type="ARBA" id="ARBA00009986"/>
    </source>
</evidence>
<keyword evidence="2" id="KW-0560">Oxidoreductase</keyword>
<evidence type="ECO:0000313" key="5">
    <source>
        <dbReference type="Proteomes" id="UP000321816"/>
    </source>
</evidence>
<dbReference type="InterPro" id="IPR016163">
    <property type="entry name" value="Ald_DH_C"/>
</dbReference>
<evidence type="ECO:0000259" key="3">
    <source>
        <dbReference type="Pfam" id="PF00171"/>
    </source>
</evidence>
<reference evidence="4 5" key="1">
    <citation type="submission" date="2024-01" db="EMBL/GenBank/DDBJ databases">
        <title>Complete Genome Sequence of Alkalicoccus halolimnae BZ-SZ-XJ29T, a Moderately Halophilic Bacterium Isolated from a Salt Lake.</title>
        <authorList>
            <person name="Zhao B."/>
        </authorList>
    </citation>
    <scope>NUCLEOTIDE SEQUENCE [LARGE SCALE GENOMIC DNA]</scope>
    <source>
        <strain evidence="4 5">BZ-SZ-XJ29</strain>
    </source>
</reference>
<sequence length="479" mass="51733">MNTAVQTRGWFIGGKERHADATYPVNNPYTNQPLAYVAEGSKEMMREAIEEAHKAFQIVKKMTKRQRAQILFEAAALIELEKEEAAQIICLEACKPIKAARGEVERTIQTLQFSGEEAKRLDGEYLSLDAAAGGEGRDAYTIFEPIGVVAAITPFNFPLNLTIHKVGPAIAAGNTIVIKPAEQTPLSSLYLADVLTRAGLPEGAIAVVPGEGPPLGEVMLEDERVKKISFTGSPRVGKLLKNQAGLKKMTLELGSNSAMYVDKSVTDMEGVADKAVQGAFSYNGQVCLSTQRIYVHNEAAPAFKKAFVEGTKKLQFGAPDSESTDVSSLINKNSIDRILSWIEEASSAGAEVLTGGQAEANGVLPTVLGNVPPETKVSCQEVFGPVVLINEVKDENEALEAMNDSVFGLNAGVFTNDLKQALHMAHELEVGQVLVNDVPTLRFDHMPYGGVKQSGYGREGVKYAIREMSELKMISLNFS</sequence>
<dbReference type="PANTHER" id="PTHR42991">
    <property type="entry name" value="ALDEHYDE DEHYDROGENASE"/>
    <property type="match status" value="1"/>
</dbReference>
<comment type="similarity">
    <text evidence="1">Belongs to the aldehyde dehydrogenase family.</text>
</comment>
<dbReference type="OrthoDB" id="9762913at2"/>
<evidence type="ECO:0000256" key="2">
    <source>
        <dbReference type="ARBA" id="ARBA00023002"/>
    </source>
</evidence>
<dbReference type="SUPFAM" id="SSF53720">
    <property type="entry name" value="ALDH-like"/>
    <property type="match status" value="1"/>
</dbReference>
<dbReference type="InterPro" id="IPR016162">
    <property type="entry name" value="Ald_DH_N"/>
</dbReference>
<dbReference type="InterPro" id="IPR015590">
    <property type="entry name" value="Aldehyde_DH_dom"/>
</dbReference>
<dbReference type="GO" id="GO:0008911">
    <property type="term" value="F:lactaldehyde dehydrogenase (NAD+) activity"/>
    <property type="evidence" value="ECO:0007669"/>
    <property type="project" value="TreeGrafter"/>
</dbReference>
<keyword evidence="5" id="KW-1185">Reference proteome</keyword>
<dbReference type="InterPro" id="IPR051020">
    <property type="entry name" value="ALDH-related_metabolic_enz"/>
</dbReference>
<gene>
    <name evidence="4" type="ORF">FTX54_002735</name>
</gene>
<dbReference type="Gene3D" id="3.40.605.10">
    <property type="entry name" value="Aldehyde Dehydrogenase, Chain A, domain 1"/>
    <property type="match status" value="1"/>
</dbReference>
<dbReference type="Pfam" id="PF00171">
    <property type="entry name" value="Aldedh"/>
    <property type="match status" value="1"/>
</dbReference>
<organism evidence="4 5">
    <name type="scientific">Alkalicoccus halolimnae</name>
    <dbReference type="NCBI Taxonomy" id="1667239"/>
    <lineage>
        <taxon>Bacteria</taxon>
        <taxon>Bacillati</taxon>
        <taxon>Bacillota</taxon>
        <taxon>Bacilli</taxon>
        <taxon>Bacillales</taxon>
        <taxon>Bacillaceae</taxon>
        <taxon>Alkalicoccus</taxon>
    </lineage>
</organism>
<dbReference type="FunFam" id="3.40.605.10:FF:000007">
    <property type="entry name" value="NAD/NADP-dependent betaine aldehyde dehydrogenase"/>
    <property type="match status" value="1"/>
</dbReference>
<protein>
    <submittedName>
        <fullName evidence="4">Aldehyde dehydrogenase family protein</fullName>
    </submittedName>
</protein>
<dbReference type="PANTHER" id="PTHR42991:SF1">
    <property type="entry name" value="ALDEHYDE DEHYDROGENASE"/>
    <property type="match status" value="1"/>
</dbReference>
<dbReference type="EMBL" id="CP144914">
    <property type="protein sequence ID" value="WWD80496.1"/>
    <property type="molecule type" value="Genomic_DNA"/>
</dbReference>